<feature type="compositionally biased region" description="Basic and acidic residues" evidence="1">
    <location>
        <begin position="660"/>
        <end position="669"/>
    </location>
</feature>
<feature type="region of interest" description="Disordered" evidence="1">
    <location>
        <begin position="650"/>
        <end position="688"/>
    </location>
</feature>
<name>A0A6L2L3T4_TANCI</name>
<organism evidence="2">
    <name type="scientific">Tanacetum cinerariifolium</name>
    <name type="common">Dalmatian daisy</name>
    <name type="synonym">Chrysanthemum cinerariifolium</name>
    <dbReference type="NCBI Taxonomy" id="118510"/>
    <lineage>
        <taxon>Eukaryota</taxon>
        <taxon>Viridiplantae</taxon>
        <taxon>Streptophyta</taxon>
        <taxon>Embryophyta</taxon>
        <taxon>Tracheophyta</taxon>
        <taxon>Spermatophyta</taxon>
        <taxon>Magnoliopsida</taxon>
        <taxon>eudicotyledons</taxon>
        <taxon>Gunneridae</taxon>
        <taxon>Pentapetalae</taxon>
        <taxon>asterids</taxon>
        <taxon>campanulids</taxon>
        <taxon>Asterales</taxon>
        <taxon>Asteraceae</taxon>
        <taxon>Asteroideae</taxon>
        <taxon>Anthemideae</taxon>
        <taxon>Anthemidinae</taxon>
        <taxon>Tanacetum</taxon>
    </lineage>
</organism>
<feature type="compositionally biased region" description="Polar residues" evidence="1">
    <location>
        <begin position="349"/>
        <end position="363"/>
    </location>
</feature>
<accession>A0A6L2L3T4</accession>
<evidence type="ECO:0000313" key="2">
    <source>
        <dbReference type="EMBL" id="GEU56561.1"/>
    </source>
</evidence>
<feature type="compositionally biased region" description="Basic and acidic residues" evidence="1">
    <location>
        <begin position="575"/>
        <end position="595"/>
    </location>
</feature>
<feature type="region of interest" description="Disordered" evidence="1">
    <location>
        <begin position="487"/>
        <end position="506"/>
    </location>
</feature>
<feature type="region of interest" description="Disordered" evidence="1">
    <location>
        <begin position="559"/>
        <end position="595"/>
    </location>
</feature>
<comment type="caution">
    <text evidence="2">The sequence shown here is derived from an EMBL/GenBank/DDBJ whole genome shotgun (WGS) entry which is preliminary data.</text>
</comment>
<keyword evidence="2" id="KW-0808">Transferase</keyword>
<feature type="compositionally biased region" description="Acidic residues" evidence="1">
    <location>
        <begin position="518"/>
        <end position="537"/>
    </location>
</feature>
<evidence type="ECO:0000256" key="1">
    <source>
        <dbReference type="SAM" id="MobiDB-lite"/>
    </source>
</evidence>
<feature type="region of interest" description="Disordered" evidence="1">
    <location>
        <begin position="385"/>
        <end position="406"/>
    </location>
</feature>
<keyword evidence="2" id="KW-0695">RNA-directed DNA polymerase</keyword>
<dbReference type="EMBL" id="BKCJ010003682">
    <property type="protein sequence ID" value="GEU56561.1"/>
    <property type="molecule type" value="Genomic_DNA"/>
</dbReference>
<feature type="compositionally biased region" description="Acidic residues" evidence="1">
    <location>
        <begin position="561"/>
        <end position="574"/>
    </location>
</feature>
<protein>
    <submittedName>
        <fullName evidence="2">Reverse transcriptase domain-containing protein</fullName>
    </submittedName>
</protein>
<feature type="compositionally biased region" description="Acidic residues" evidence="1">
    <location>
        <begin position="385"/>
        <end position="397"/>
    </location>
</feature>
<dbReference type="GO" id="GO:0003964">
    <property type="term" value="F:RNA-directed DNA polymerase activity"/>
    <property type="evidence" value="ECO:0007669"/>
    <property type="project" value="UniProtKB-KW"/>
</dbReference>
<sequence length="766" mass="84884">MATEGPGDLPVPDLRTMEELCQPSLNGRGGPIALIAIQAMNFGLKNDMIQQVQNSCQFHGLPGDDANTHLDKFLHVTQSIKVNGVTDDALRLYLFPHSLTHHATAWFDHLGIQSILLIKWPKSTVGNTQNVYAAGAYQGNPYQPQGNRNLLSYRSDNYLGPPVECETEVTKDTVHPANNRSTKDVQPLVVQTKYPILSEPVVAPIIEPVASPILMPILEYLYLERSFLKIGKDFIDVFEGELTLRVGKESITFNLDQTSRYSANYNDMTANQMDVVDMACEEYSQEVLGFSDVIASGNPTPYYDPIVSTTSPTLTSFRNSDFFLKEVDAFLDLKDDPTSPMSTPVFANPESSTQADGAQSSQVPVPLPEDSYEAVRQAYLVGTDTESDTFEDPESETPESPHIVAPPTCHVEESKGSGMFGARSTSSDSTAPLSLNHPLTHTTPVLVPILPRTAYMAVRVLPVMSPGLSVGIAEVTAMPDSTFRKRFRSSYDSSPSPTLPVQKRYRVTSELILGTDSMETDESSDYDSESEDAEEEGPTAKDEDPAAWDKGLAAWVKDPSVDDESYGLDDESYDDESHGVDDESRGLDDEGRGIESDGLGLWEEEVVLEGQQQAAPIVRTTVSTPLGLGYGALRRRQLALEEDRIYSTFEVGQGSGSAPEPERSERESAFRQPTLTTWTDPEDASPMATSTSTILVDEDQFIEIEAVRDEIFSQRYRFRSLEHEQERTATTFRALWRPVLTALQRELQEMRDRVTALEQERDIREQ</sequence>
<proteinExistence type="predicted"/>
<feature type="region of interest" description="Disordered" evidence="1">
    <location>
        <begin position="511"/>
        <end position="547"/>
    </location>
</feature>
<dbReference type="AlphaFoldDB" id="A0A6L2L3T4"/>
<keyword evidence="2" id="KW-0548">Nucleotidyltransferase</keyword>
<feature type="region of interest" description="Disordered" evidence="1">
    <location>
        <begin position="335"/>
        <end position="365"/>
    </location>
</feature>
<gene>
    <name evidence="2" type="ORF">Tci_028539</name>
</gene>
<reference evidence="2" key="1">
    <citation type="journal article" date="2019" name="Sci. Rep.">
        <title>Draft genome of Tanacetum cinerariifolium, the natural source of mosquito coil.</title>
        <authorList>
            <person name="Yamashiro T."/>
            <person name="Shiraishi A."/>
            <person name="Satake H."/>
            <person name="Nakayama K."/>
        </authorList>
    </citation>
    <scope>NUCLEOTIDE SEQUENCE</scope>
</reference>